<dbReference type="InterPro" id="IPR004101">
    <property type="entry name" value="Mur_ligase_C"/>
</dbReference>
<dbReference type="PANTHER" id="PTHR23135:SF4">
    <property type="entry name" value="UDP-N-ACETYLMURAMOYL-L-ALANYL-D-GLUTAMATE--2,6-DIAMINOPIMELATE LIGASE MURE HOMOLOG, CHLOROPLASTIC"/>
    <property type="match status" value="1"/>
</dbReference>
<name>A0ABP7ZHP0_9MICO</name>
<evidence type="ECO:0000256" key="3">
    <source>
        <dbReference type="ARBA" id="ARBA00023306"/>
    </source>
</evidence>
<keyword evidence="4" id="KW-0573">Peptidoglycan synthesis</keyword>
<dbReference type="InterPro" id="IPR036565">
    <property type="entry name" value="Mur-like_cat_sf"/>
</dbReference>
<dbReference type="InterPro" id="IPR013221">
    <property type="entry name" value="Mur_ligase_cen"/>
</dbReference>
<dbReference type="EMBL" id="BAABBV010000001">
    <property type="protein sequence ID" value="GAA4158276.1"/>
    <property type="molecule type" value="Genomic_DNA"/>
</dbReference>
<dbReference type="Pfam" id="PF08245">
    <property type="entry name" value="Mur_ligase_M"/>
    <property type="match status" value="1"/>
</dbReference>
<comment type="pathway">
    <text evidence="4">Cell wall biogenesis; peptidoglycan biosynthesis.</text>
</comment>
<dbReference type="NCBIfam" id="TIGR01085">
    <property type="entry name" value="murE"/>
    <property type="match status" value="1"/>
</dbReference>
<dbReference type="InterPro" id="IPR036615">
    <property type="entry name" value="Mur_ligase_C_dom_sf"/>
</dbReference>
<dbReference type="Gene3D" id="3.90.190.20">
    <property type="entry name" value="Mur ligase, C-terminal domain"/>
    <property type="match status" value="1"/>
</dbReference>
<keyword evidence="4" id="KW-0961">Cell wall biogenesis/degradation</keyword>
<reference evidence="7" key="2">
    <citation type="submission" date="2023-12" db="EMBL/GenBank/DDBJ databases">
        <authorList>
            <person name="Sun Q."/>
            <person name="Inoue M."/>
        </authorList>
    </citation>
    <scope>NUCLEOTIDE SEQUENCE</scope>
    <source>
        <strain evidence="7">JCM 17590</strain>
    </source>
</reference>
<dbReference type="InterPro" id="IPR035911">
    <property type="entry name" value="MurE/MurF_N"/>
</dbReference>
<keyword evidence="7" id="KW-0436">Ligase</keyword>
<proteinExistence type="inferred from homology"/>
<evidence type="ECO:0000256" key="2">
    <source>
        <dbReference type="ARBA" id="ARBA00022618"/>
    </source>
</evidence>
<dbReference type="Pfam" id="PF02875">
    <property type="entry name" value="Mur_ligase_C"/>
    <property type="match status" value="1"/>
</dbReference>
<keyword evidence="2 4" id="KW-0132">Cell division</keyword>
<dbReference type="Gene3D" id="3.40.1390.10">
    <property type="entry name" value="MurE/MurF, N-terminal domain"/>
    <property type="match status" value="1"/>
</dbReference>
<dbReference type="SUPFAM" id="SSF63418">
    <property type="entry name" value="MurE/MurF N-terminal domain"/>
    <property type="match status" value="1"/>
</dbReference>
<reference evidence="7" key="1">
    <citation type="journal article" date="2014" name="Int. J. Syst. Evol. Microbiol.">
        <title>Complete genome of a new Firmicutes species belonging to the dominant human colonic microbiota ('Ruminococcus bicirculans') reveals two chromosomes and a selective capacity to utilize plant glucans.</title>
        <authorList>
            <consortium name="NISC Comparative Sequencing Program"/>
            <person name="Wegmann U."/>
            <person name="Louis P."/>
            <person name="Goesmann A."/>
            <person name="Henrissat B."/>
            <person name="Duncan S.H."/>
            <person name="Flint H.J."/>
        </authorList>
    </citation>
    <scope>NUCLEOTIDE SEQUENCE</scope>
    <source>
        <strain evidence="7">JCM 17590</strain>
    </source>
</reference>
<organism evidence="7 8">
    <name type="scientific">Gryllotalpicola daejeonensis</name>
    <dbReference type="NCBI Taxonomy" id="993087"/>
    <lineage>
        <taxon>Bacteria</taxon>
        <taxon>Bacillati</taxon>
        <taxon>Actinomycetota</taxon>
        <taxon>Actinomycetes</taxon>
        <taxon>Micrococcales</taxon>
        <taxon>Microbacteriaceae</taxon>
        <taxon>Gryllotalpicola</taxon>
    </lineage>
</organism>
<evidence type="ECO:0000313" key="7">
    <source>
        <dbReference type="EMBL" id="GAA4158276.1"/>
    </source>
</evidence>
<evidence type="ECO:0000256" key="4">
    <source>
        <dbReference type="RuleBase" id="RU004135"/>
    </source>
</evidence>
<keyword evidence="8" id="KW-1185">Reference proteome</keyword>
<feature type="domain" description="Mur ligase central" evidence="6">
    <location>
        <begin position="128"/>
        <end position="341"/>
    </location>
</feature>
<feature type="domain" description="Mur ligase C-terminal" evidence="5">
    <location>
        <begin position="368"/>
        <end position="496"/>
    </location>
</feature>
<evidence type="ECO:0000259" key="5">
    <source>
        <dbReference type="Pfam" id="PF02875"/>
    </source>
</evidence>
<keyword evidence="4" id="KW-0133">Cell shape</keyword>
<protein>
    <submittedName>
        <fullName evidence="7">UDP-N-acetylmuramoyl-L-alanyl-D-glutamate--2, 6-diaminopimelate ligase</fullName>
    </submittedName>
</protein>
<dbReference type="RefSeq" id="WP_344790739.1">
    <property type="nucleotide sequence ID" value="NZ_BAABBV010000001.1"/>
</dbReference>
<dbReference type="SUPFAM" id="SSF53244">
    <property type="entry name" value="MurD-like peptide ligases, peptide-binding domain"/>
    <property type="match status" value="1"/>
</dbReference>
<comment type="similarity">
    <text evidence="1">Belongs to the MurCDEF family. MurE subfamily.</text>
</comment>
<accession>A0ABP7ZHP0</accession>
<evidence type="ECO:0000259" key="6">
    <source>
        <dbReference type="Pfam" id="PF08245"/>
    </source>
</evidence>
<keyword evidence="3 4" id="KW-0131">Cell cycle</keyword>
<dbReference type="Proteomes" id="UP001415169">
    <property type="component" value="Unassembled WGS sequence"/>
</dbReference>
<dbReference type="SUPFAM" id="SSF53623">
    <property type="entry name" value="MurD-like peptide ligases, catalytic domain"/>
    <property type="match status" value="1"/>
</dbReference>
<dbReference type="GO" id="GO:0016874">
    <property type="term" value="F:ligase activity"/>
    <property type="evidence" value="ECO:0007669"/>
    <property type="project" value="UniProtKB-KW"/>
</dbReference>
<gene>
    <name evidence="7" type="ORF">GCM10022286_10930</name>
</gene>
<comment type="caution">
    <text evidence="7">The sequence shown here is derived from an EMBL/GenBank/DDBJ whole genome shotgun (WGS) entry which is preliminary data.</text>
</comment>
<evidence type="ECO:0000313" key="8">
    <source>
        <dbReference type="Proteomes" id="UP001415169"/>
    </source>
</evidence>
<sequence>MQSVPPVLRPEHPTPRPLTEFAAHFGLEVDGALEGLTATGITLATADLRAGEIFVGIHGVRAHGASFAPEAVDKGAVAIVTDADGLKLVRDAGLTVPVLVTDDPRGHLADYSAWVYGTADSPLKILGVTGTNGKTSTVHLQDALLTQLGVVSGMSSSAQRHIAGESITARLTTPESSELHALLALMVERGVETFALEVSVQGIVRHRVDGFKFDVAGFTNLQYDHMDDFKDMDEYLEGKLPMFRADRAKRAVVSLDTPAGARVVETARGEGVPVTTIATPQIAVDQDLAATADWIVTAGESTADVHTQFTLRSADGSKSLTSTTPVIGAHMVANTGIAIVMLLEAGYAWDDIVAVLERDGGIQTVLPGRTEVVTTGRGPVVYLDFGHTPDGFERTTQEVRKVTKGRLITMIGADGSRDTTKRPAMGAAAALNSDATIVTDHHPRWEDAAVIRAGLLKGAREARPDGDIREIFPPEEAIKAAVAMLGPDDALLWFGPGHQTHREIQGVRYPYDPRGMATAALIESGWGPVSEK</sequence>
<dbReference type="Gene3D" id="3.40.1190.10">
    <property type="entry name" value="Mur-like, catalytic domain"/>
    <property type="match status" value="1"/>
</dbReference>
<evidence type="ECO:0000256" key="1">
    <source>
        <dbReference type="ARBA" id="ARBA00005898"/>
    </source>
</evidence>
<dbReference type="PANTHER" id="PTHR23135">
    <property type="entry name" value="MUR LIGASE FAMILY MEMBER"/>
    <property type="match status" value="1"/>
</dbReference>
<dbReference type="InterPro" id="IPR005761">
    <property type="entry name" value="UDP-N-AcMur-Glu-dNH2Pim_ligase"/>
</dbReference>
<comment type="subcellular location">
    <subcellularLocation>
        <location evidence="4">Cytoplasm</location>
    </subcellularLocation>
</comment>